<organism evidence="3 4">
    <name type="scientific">Candidatus Magnetoglobus multicellularis str. Araruama</name>
    <dbReference type="NCBI Taxonomy" id="890399"/>
    <lineage>
        <taxon>Bacteria</taxon>
        <taxon>Pseudomonadati</taxon>
        <taxon>Thermodesulfobacteriota</taxon>
        <taxon>Desulfobacteria</taxon>
        <taxon>Desulfobacterales</taxon>
        <taxon>Desulfobacteraceae</taxon>
        <taxon>Candidatus Magnetoglobus</taxon>
    </lineage>
</organism>
<keyword evidence="1 3" id="KW-0489">Methyltransferase</keyword>
<dbReference type="AlphaFoldDB" id="A0A1V1PFU9"/>
<evidence type="ECO:0000256" key="2">
    <source>
        <dbReference type="ARBA" id="ARBA00022679"/>
    </source>
</evidence>
<dbReference type="GO" id="GO:0032259">
    <property type="term" value="P:methylation"/>
    <property type="evidence" value="ECO:0007669"/>
    <property type="project" value="UniProtKB-KW"/>
</dbReference>
<comment type="caution">
    <text evidence="3">The sequence shown here is derived from an EMBL/GenBank/DDBJ whole genome shotgun (WGS) entry which is preliminary data.</text>
</comment>
<name>A0A1V1PFU9_9BACT</name>
<evidence type="ECO:0000313" key="4">
    <source>
        <dbReference type="Proteomes" id="UP000189670"/>
    </source>
</evidence>
<dbReference type="InterPro" id="IPR050078">
    <property type="entry name" value="Ribosomal_L11_MeTrfase_PrmA"/>
</dbReference>
<dbReference type="Proteomes" id="UP000189670">
    <property type="component" value="Unassembled WGS sequence"/>
</dbReference>
<sequence>MDSFGYKKCPKKNYQKMTVQVTPEWEEIFIVHCFEQGATGIEHLFETASRITLAVYFTNMSIQMQDIFTFFQHKYMLSPEKLRLIHCKIHQCKDWLLEWQKHFHPIPINNELIVCPPWEIPKDSVFQHHLLINPGNGFGSGSHPSTILALKLLSTHIENAQAPLNSILDVGTGSGILLIASQFLGLKHLVGMDIDFPSVIDAQNNFQLNHMTGQVLSICGSPECVDFSFDIVISNMMLQELKSVRNALKKI</sequence>
<evidence type="ECO:0000256" key="1">
    <source>
        <dbReference type="ARBA" id="ARBA00022603"/>
    </source>
</evidence>
<protein>
    <submittedName>
        <fullName evidence="3">Ribosomal protein L11 methyltransferase</fullName>
    </submittedName>
</protein>
<accession>A0A1V1PFU9</accession>
<dbReference type="SUPFAM" id="SSF53335">
    <property type="entry name" value="S-adenosyl-L-methionine-dependent methyltransferases"/>
    <property type="match status" value="1"/>
</dbReference>
<dbReference type="Pfam" id="PF06325">
    <property type="entry name" value="PrmA"/>
    <property type="match status" value="1"/>
</dbReference>
<dbReference type="GO" id="GO:0005840">
    <property type="term" value="C:ribosome"/>
    <property type="evidence" value="ECO:0007669"/>
    <property type="project" value="UniProtKB-KW"/>
</dbReference>
<keyword evidence="3" id="KW-0687">Ribonucleoprotein</keyword>
<dbReference type="Gene3D" id="3.40.50.150">
    <property type="entry name" value="Vaccinia Virus protein VP39"/>
    <property type="match status" value="1"/>
</dbReference>
<reference evidence="4" key="1">
    <citation type="submission" date="2012-11" db="EMBL/GenBank/DDBJ databases">
        <authorList>
            <person name="Lucero-Rivera Y.E."/>
            <person name="Tovar-Ramirez D."/>
        </authorList>
    </citation>
    <scope>NUCLEOTIDE SEQUENCE [LARGE SCALE GENOMIC DNA]</scope>
    <source>
        <strain evidence="4">Araruama</strain>
    </source>
</reference>
<dbReference type="PANTHER" id="PTHR43648">
    <property type="entry name" value="ELECTRON TRANSFER FLAVOPROTEIN BETA SUBUNIT LYSINE METHYLTRANSFERASE"/>
    <property type="match status" value="1"/>
</dbReference>
<keyword evidence="2 3" id="KW-0808">Transferase</keyword>
<dbReference type="InterPro" id="IPR029063">
    <property type="entry name" value="SAM-dependent_MTases_sf"/>
</dbReference>
<dbReference type="PANTHER" id="PTHR43648:SF1">
    <property type="entry name" value="ELECTRON TRANSFER FLAVOPROTEIN BETA SUBUNIT LYSINE METHYLTRANSFERASE"/>
    <property type="match status" value="1"/>
</dbReference>
<evidence type="ECO:0000313" key="3">
    <source>
        <dbReference type="EMBL" id="ETR73767.1"/>
    </source>
</evidence>
<keyword evidence="3" id="KW-0689">Ribosomal protein</keyword>
<gene>
    <name evidence="3" type="ORF">OMM_00701</name>
</gene>
<proteinExistence type="predicted"/>
<dbReference type="CDD" id="cd02440">
    <property type="entry name" value="AdoMet_MTases"/>
    <property type="match status" value="1"/>
</dbReference>
<dbReference type="EMBL" id="ATBP01000039">
    <property type="protein sequence ID" value="ETR73767.1"/>
    <property type="molecule type" value="Genomic_DNA"/>
</dbReference>
<dbReference type="GO" id="GO:0008276">
    <property type="term" value="F:protein methyltransferase activity"/>
    <property type="evidence" value="ECO:0007669"/>
    <property type="project" value="TreeGrafter"/>
</dbReference>